<reference evidence="1 2" key="1">
    <citation type="submission" date="2017-12" db="EMBL/GenBank/DDBJ databases">
        <title>High-resolution comparative analysis of great ape genomes.</title>
        <authorList>
            <person name="Pollen A."/>
            <person name="Hastie A."/>
            <person name="Hormozdiari F."/>
            <person name="Dougherty M."/>
            <person name="Liu R."/>
            <person name="Chaisson M."/>
            <person name="Hoppe E."/>
            <person name="Hill C."/>
            <person name="Pang A."/>
            <person name="Hillier L."/>
            <person name="Baker C."/>
            <person name="Armstrong J."/>
            <person name="Shendure J."/>
            <person name="Paten B."/>
            <person name="Wilson R."/>
            <person name="Chao H."/>
            <person name="Schneider V."/>
            <person name="Ventura M."/>
            <person name="Kronenberg Z."/>
            <person name="Murali S."/>
            <person name="Gordon D."/>
            <person name="Cantsilieris S."/>
            <person name="Munson K."/>
            <person name="Nelson B."/>
            <person name="Raja A."/>
            <person name="Underwood J."/>
            <person name="Diekhans M."/>
            <person name="Fiddes I."/>
            <person name="Haussler D."/>
            <person name="Eichler E."/>
        </authorList>
    </citation>
    <scope>NUCLEOTIDE SEQUENCE [LARGE SCALE GENOMIC DNA]</scope>
    <source>
        <strain evidence="1">Yerkes chimp pedigree #C0471</strain>
    </source>
</reference>
<name>A0A2J8PT69_PANTR</name>
<sequence>MESMLTLAMEQPVKKNTLKKYKIACVGLSPLGSYLTTTSVSQAQVILLPQPPE</sequence>
<accession>A0A2J8PT69</accession>
<organism evidence="1 2">
    <name type="scientific">Pan troglodytes</name>
    <name type="common">Chimpanzee</name>
    <dbReference type="NCBI Taxonomy" id="9598"/>
    <lineage>
        <taxon>Eukaryota</taxon>
        <taxon>Metazoa</taxon>
        <taxon>Chordata</taxon>
        <taxon>Craniata</taxon>
        <taxon>Vertebrata</taxon>
        <taxon>Euteleostomi</taxon>
        <taxon>Mammalia</taxon>
        <taxon>Eutheria</taxon>
        <taxon>Euarchontoglires</taxon>
        <taxon>Primates</taxon>
        <taxon>Haplorrhini</taxon>
        <taxon>Catarrhini</taxon>
        <taxon>Hominidae</taxon>
        <taxon>Pan</taxon>
    </lineage>
</organism>
<dbReference type="EMBL" id="NBAG03000210">
    <property type="protein sequence ID" value="PNI87217.1"/>
    <property type="molecule type" value="Genomic_DNA"/>
</dbReference>
<proteinExistence type="predicted"/>
<protein>
    <submittedName>
        <fullName evidence="1">ENPP3 isoform 4</fullName>
    </submittedName>
</protein>
<evidence type="ECO:0000313" key="1">
    <source>
        <dbReference type="EMBL" id="PNI87217.1"/>
    </source>
</evidence>
<dbReference type="Proteomes" id="UP000236370">
    <property type="component" value="Unassembled WGS sequence"/>
</dbReference>
<gene>
    <name evidence="1" type="ORF">CK820_G0000294</name>
</gene>
<comment type="caution">
    <text evidence="1">The sequence shown here is derived from an EMBL/GenBank/DDBJ whole genome shotgun (WGS) entry which is preliminary data.</text>
</comment>
<evidence type="ECO:0000313" key="2">
    <source>
        <dbReference type="Proteomes" id="UP000236370"/>
    </source>
</evidence>
<dbReference type="AlphaFoldDB" id="A0A2J8PT69"/>